<dbReference type="GO" id="GO:0006402">
    <property type="term" value="P:mRNA catabolic process"/>
    <property type="evidence" value="ECO:0007669"/>
    <property type="project" value="InterPro"/>
</dbReference>
<keyword evidence="5" id="KW-1185">Reference proteome</keyword>
<dbReference type="GO" id="GO:0005829">
    <property type="term" value="C:cytosol"/>
    <property type="evidence" value="ECO:0007669"/>
    <property type="project" value="TreeGrafter"/>
</dbReference>
<protein>
    <recommendedName>
        <fullName evidence="6">Translational regulator CsrA</fullName>
    </recommendedName>
</protein>
<reference evidence="4 5" key="1">
    <citation type="submission" date="2019-02" db="EMBL/GenBank/DDBJ databases">
        <title>Deep-cultivation of Planctomycetes and their phenomic and genomic characterization uncovers novel biology.</title>
        <authorList>
            <person name="Wiegand S."/>
            <person name="Jogler M."/>
            <person name="Boedeker C."/>
            <person name="Pinto D."/>
            <person name="Vollmers J."/>
            <person name="Rivas-Marin E."/>
            <person name="Kohn T."/>
            <person name="Peeters S.H."/>
            <person name="Heuer A."/>
            <person name="Rast P."/>
            <person name="Oberbeckmann S."/>
            <person name="Bunk B."/>
            <person name="Jeske O."/>
            <person name="Meyerdierks A."/>
            <person name="Storesund J.E."/>
            <person name="Kallscheuer N."/>
            <person name="Luecker S."/>
            <person name="Lage O.M."/>
            <person name="Pohl T."/>
            <person name="Merkel B.J."/>
            <person name="Hornburger P."/>
            <person name="Mueller R.-W."/>
            <person name="Bruemmer F."/>
            <person name="Labrenz M."/>
            <person name="Spormann A.M."/>
            <person name="Op den Camp H."/>
            <person name="Overmann J."/>
            <person name="Amann R."/>
            <person name="Jetten M.S.M."/>
            <person name="Mascher T."/>
            <person name="Medema M.H."/>
            <person name="Devos D.P."/>
            <person name="Kaster A.-K."/>
            <person name="Ovreas L."/>
            <person name="Rohde M."/>
            <person name="Galperin M.Y."/>
            <person name="Jogler C."/>
        </authorList>
    </citation>
    <scope>NUCLEOTIDE SEQUENCE [LARGE SCALE GENOMIC DNA]</scope>
    <source>
        <strain evidence="4 5">HG15A2</strain>
    </source>
</reference>
<keyword evidence="2" id="KW-0810">Translation regulation</keyword>
<evidence type="ECO:0000256" key="1">
    <source>
        <dbReference type="ARBA" id="ARBA00022490"/>
    </source>
</evidence>
<dbReference type="GO" id="GO:0048027">
    <property type="term" value="F:mRNA 5'-UTR binding"/>
    <property type="evidence" value="ECO:0007669"/>
    <property type="project" value="TreeGrafter"/>
</dbReference>
<dbReference type="GO" id="GO:0006109">
    <property type="term" value="P:regulation of carbohydrate metabolic process"/>
    <property type="evidence" value="ECO:0007669"/>
    <property type="project" value="InterPro"/>
</dbReference>
<evidence type="ECO:0000256" key="3">
    <source>
        <dbReference type="ARBA" id="ARBA00022884"/>
    </source>
</evidence>
<accession>A0A517MXH7</accession>
<dbReference type="InterPro" id="IPR003751">
    <property type="entry name" value="CsrA"/>
</dbReference>
<dbReference type="PANTHER" id="PTHR34984">
    <property type="entry name" value="CARBON STORAGE REGULATOR"/>
    <property type="match status" value="1"/>
</dbReference>
<dbReference type="PANTHER" id="PTHR34984:SF1">
    <property type="entry name" value="CARBON STORAGE REGULATOR"/>
    <property type="match status" value="1"/>
</dbReference>
<dbReference type="EMBL" id="CP036263">
    <property type="protein sequence ID" value="QDS99588.1"/>
    <property type="molecule type" value="Genomic_DNA"/>
</dbReference>
<evidence type="ECO:0000256" key="2">
    <source>
        <dbReference type="ARBA" id="ARBA00022845"/>
    </source>
</evidence>
<dbReference type="Proteomes" id="UP000319852">
    <property type="component" value="Chromosome"/>
</dbReference>
<evidence type="ECO:0000313" key="4">
    <source>
        <dbReference type="EMBL" id="QDS99588.1"/>
    </source>
</evidence>
<dbReference type="InterPro" id="IPR036107">
    <property type="entry name" value="CsrA_sf"/>
</dbReference>
<keyword evidence="1" id="KW-0963">Cytoplasm</keyword>
<gene>
    <name evidence="4" type="ORF">HG15A2_29140</name>
</gene>
<dbReference type="Pfam" id="PF02599">
    <property type="entry name" value="CsrA"/>
    <property type="match status" value="1"/>
</dbReference>
<proteinExistence type="predicted"/>
<dbReference type="Gene3D" id="2.60.40.4380">
    <property type="entry name" value="Translational regulator CsrA"/>
    <property type="match status" value="1"/>
</dbReference>
<evidence type="ECO:0000313" key="5">
    <source>
        <dbReference type="Proteomes" id="UP000319852"/>
    </source>
</evidence>
<dbReference type="AlphaFoldDB" id="A0A517MXH7"/>
<dbReference type="KEGG" id="amob:HG15A2_29140"/>
<keyword evidence="3" id="KW-0694">RNA-binding</keyword>
<evidence type="ECO:0008006" key="6">
    <source>
        <dbReference type="Google" id="ProtNLM"/>
    </source>
</evidence>
<dbReference type="SUPFAM" id="SSF117130">
    <property type="entry name" value="CsrA-like"/>
    <property type="match status" value="1"/>
</dbReference>
<dbReference type="GO" id="GO:0045947">
    <property type="term" value="P:negative regulation of translational initiation"/>
    <property type="evidence" value="ECO:0007669"/>
    <property type="project" value="TreeGrafter"/>
</dbReference>
<name>A0A517MXH7_9BACT</name>
<sequence length="72" mass="8089">MVLSRKRLESIMISDNIVVTVLKIQRNKVRIGIDAPKKIPVLHSELQNQILKSPRVTPDARAELKNGVQSCT</sequence>
<organism evidence="4 5">
    <name type="scientific">Adhaeretor mobilis</name>
    <dbReference type="NCBI Taxonomy" id="1930276"/>
    <lineage>
        <taxon>Bacteria</taxon>
        <taxon>Pseudomonadati</taxon>
        <taxon>Planctomycetota</taxon>
        <taxon>Planctomycetia</taxon>
        <taxon>Pirellulales</taxon>
        <taxon>Lacipirellulaceae</taxon>
        <taxon>Adhaeretor</taxon>
    </lineage>
</organism>